<reference evidence="1 2" key="1">
    <citation type="submission" date="2015-04" db="EMBL/GenBank/DDBJ databases">
        <authorList>
            <person name="Syromyatnikov M.Y."/>
            <person name="Popov V.N."/>
        </authorList>
    </citation>
    <scope>NUCLEOTIDE SEQUENCE [LARGE SCALE GENOMIC DNA]</scope>
</reference>
<protein>
    <submittedName>
        <fullName evidence="1">CLUMA_CG002423, isoform A</fullName>
    </submittedName>
</protein>
<proteinExistence type="predicted"/>
<dbReference type="EMBL" id="CVRI01000009">
    <property type="protein sequence ID" value="CRK88680.1"/>
    <property type="molecule type" value="Genomic_DNA"/>
</dbReference>
<name>A0A1J1HKU1_9DIPT</name>
<dbReference type="AlphaFoldDB" id="A0A1J1HKU1"/>
<accession>A0A1J1HKU1</accession>
<organism evidence="1 2">
    <name type="scientific">Clunio marinus</name>
    <dbReference type="NCBI Taxonomy" id="568069"/>
    <lineage>
        <taxon>Eukaryota</taxon>
        <taxon>Metazoa</taxon>
        <taxon>Ecdysozoa</taxon>
        <taxon>Arthropoda</taxon>
        <taxon>Hexapoda</taxon>
        <taxon>Insecta</taxon>
        <taxon>Pterygota</taxon>
        <taxon>Neoptera</taxon>
        <taxon>Endopterygota</taxon>
        <taxon>Diptera</taxon>
        <taxon>Nematocera</taxon>
        <taxon>Chironomoidea</taxon>
        <taxon>Chironomidae</taxon>
        <taxon>Clunio</taxon>
    </lineage>
</organism>
<gene>
    <name evidence="1" type="ORF">CLUMA_CG002423</name>
</gene>
<dbReference type="Proteomes" id="UP000183832">
    <property type="component" value="Unassembled WGS sequence"/>
</dbReference>
<keyword evidence="2" id="KW-1185">Reference proteome</keyword>
<sequence length="78" mass="9052">MKYQYKQPNTQYKLGDTCVDMSETKGAENHLLVEETRTAQSRTLSIKYLKNLALHLADFRKRELMTLLTVAIETQMNS</sequence>
<evidence type="ECO:0000313" key="2">
    <source>
        <dbReference type="Proteomes" id="UP000183832"/>
    </source>
</evidence>
<evidence type="ECO:0000313" key="1">
    <source>
        <dbReference type="EMBL" id="CRK88680.1"/>
    </source>
</evidence>